<feature type="domain" description="N-acetyltransferase" evidence="1">
    <location>
        <begin position="18"/>
        <end position="180"/>
    </location>
</feature>
<dbReference type="InterPro" id="IPR016181">
    <property type="entry name" value="Acyl_CoA_acyltransferase"/>
</dbReference>
<accession>A0ABW1SXS0</accession>
<dbReference type="GO" id="GO:0016746">
    <property type="term" value="F:acyltransferase activity"/>
    <property type="evidence" value="ECO:0007669"/>
    <property type="project" value="UniProtKB-KW"/>
</dbReference>
<sequence length="191" mass="20746">MADTHAASAVPTLVTSLVRLRPIGADDEATLRAILATPAVSQWWHPPEDGFPFDHEAGTVRWAVELLGPPGPGPAGAVVGMVQAYEGDDPDYDESGIDIFLTPSMHRRGLGRDVVTTVRDWLVDIRGHHLVTIDPAASNTAAIACYTACGFQPVGILHGRERSTDRRGWHDTLLMQYCAWWFDAGSASHRP</sequence>
<keyword evidence="2" id="KW-0012">Acyltransferase</keyword>
<dbReference type="PROSITE" id="PS51186">
    <property type="entry name" value="GNAT"/>
    <property type="match status" value="1"/>
</dbReference>
<reference evidence="3" key="1">
    <citation type="journal article" date="2019" name="Int. J. Syst. Evol. Microbiol.">
        <title>The Global Catalogue of Microorganisms (GCM) 10K type strain sequencing project: providing services to taxonomists for standard genome sequencing and annotation.</title>
        <authorList>
            <consortium name="The Broad Institute Genomics Platform"/>
            <consortium name="The Broad Institute Genome Sequencing Center for Infectious Disease"/>
            <person name="Wu L."/>
            <person name="Ma J."/>
        </authorList>
    </citation>
    <scope>NUCLEOTIDE SEQUENCE [LARGE SCALE GENOMIC DNA]</scope>
    <source>
        <strain evidence="3">CGMCC 4.7317</strain>
    </source>
</reference>
<name>A0ABW1SXS0_9ACTN</name>
<evidence type="ECO:0000313" key="3">
    <source>
        <dbReference type="Proteomes" id="UP001596138"/>
    </source>
</evidence>
<dbReference type="RefSeq" id="WP_386764331.1">
    <property type="nucleotide sequence ID" value="NZ_JBHSTI010000008.1"/>
</dbReference>
<comment type="caution">
    <text evidence="2">The sequence shown here is derived from an EMBL/GenBank/DDBJ whole genome shotgun (WGS) entry which is preliminary data.</text>
</comment>
<organism evidence="2 3">
    <name type="scientific">Longivirga aurantiaca</name>
    <dbReference type="NCBI Taxonomy" id="1837743"/>
    <lineage>
        <taxon>Bacteria</taxon>
        <taxon>Bacillati</taxon>
        <taxon>Actinomycetota</taxon>
        <taxon>Actinomycetes</taxon>
        <taxon>Sporichthyales</taxon>
        <taxon>Sporichthyaceae</taxon>
        <taxon>Longivirga</taxon>
    </lineage>
</organism>
<keyword evidence="3" id="KW-1185">Reference proteome</keyword>
<dbReference type="EC" id="2.3.-.-" evidence="2"/>
<dbReference type="EMBL" id="JBHSTI010000008">
    <property type="protein sequence ID" value="MFC6237216.1"/>
    <property type="molecule type" value="Genomic_DNA"/>
</dbReference>
<gene>
    <name evidence="2" type="ORF">ACFQGU_04975</name>
</gene>
<dbReference type="InterPro" id="IPR000182">
    <property type="entry name" value="GNAT_dom"/>
</dbReference>
<dbReference type="SUPFAM" id="SSF55729">
    <property type="entry name" value="Acyl-CoA N-acyltransferases (Nat)"/>
    <property type="match status" value="1"/>
</dbReference>
<keyword evidence="2" id="KW-0808">Transferase</keyword>
<protein>
    <submittedName>
        <fullName evidence="2">GNAT family N-acetyltransferase</fullName>
        <ecNumber evidence="2">2.3.-.-</ecNumber>
    </submittedName>
</protein>
<evidence type="ECO:0000313" key="2">
    <source>
        <dbReference type="EMBL" id="MFC6237216.1"/>
    </source>
</evidence>
<proteinExistence type="predicted"/>
<evidence type="ECO:0000259" key="1">
    <source>
        <dbReference type="PROSITE" id="PS51186"/>
    </source>
</evidence>
<dbReference type="Pfam" id="PF00583">
    <property type="entry name" value="Acetyltransf_1"/>
    <property type="match status" value="1"/>
</dbReference>
<dbReference type="Gene3D" id="3.40.630.30">
    <property type="match status" value="1"/>
</dbReference>
<dbReference type="Proteomes" id="UP001596138">
    <property type="component" value="Unassembled WGS sequence"/>
</dbReference>